<dbReference type="HOGENOM" id="CLU_1525033_0_0_1"/>
<dbReference type="Proteomes" id="UP000007174">
    <property type="component" value="Unassembled WGS sequence"/>
</dbReference>
<accession>H1UVU3</accession>
<proteinExistence type="predicted"/>
<evidence type="ECO:0000313" key="2">
    <source>
        <dbReference type="Proteomes" id="UP000007174"/>
    </source>
</evidence>
<reference evidence="2" key="1">
    <citation type="journal article" date="2012" name="Nat. Genet.">
        <title>Lifestyle transitions in plant pathogenic Colletotrichum fungi deciphered by genome and transcriptome analyses.</title>
        <authorList>
            <person name="O'Connell R.J."/>
            <person name="Thon M.R."/>
            <person name="Hacquard S."/>
            <person name="Amyotte S.G."/>
            <person name="Kleemann J."/>
            <person name="Torres M.F."/>
            <person name="Damm U."/>
            <person name="Buiate E.A."/>
            <person name="Epstein L."/>
            <person name="Alkan N."/>
            <person name="Altmueller J."/>
            <person name="Alvarado-Balderrama L."/>
            <person name="Bauser C.A."/>
            <person name="Becker C."/>
            <person name="Birren B.W."/>
            <person name="Chen Z."/>
            <person name="Choi J."/>
            <person name="Crouch J.A."/>
            <person name="Duvick J.P."/>
            <person name="Farman M.A."/>
            <person name="Gan P."/>
            <person name="Heiman D."/>
            <person name="Henrissat B."/>
            <person name="Howard R.J."/>
            <person name="Kabbage M."/>
            <person name="Koch C."/>
            <person name="Kracher B."/>
            <person name="Kubo Y."/>
            <person name="Law A.D."/>
            <person name="Lebrun M.-H."/>
            <person name="Lee Y.-H."/>
            <person name="Miyara I."/>
            <person name="Moore N."/>
            <person name="Neumann U."/>
            <person name="Nordstroem K."/>
            <person name="Panaccione D.G."/>
            <person name="Panstruga R."/>
            <person name="Place M."/>
            <person name="Proctor R.H."/>
            <person name="Prusky D."/>
            <person name="Rech G."/>
            <person name="Reinhardt R."/>
            <person name="Rollins J.A."/>
            <person name="Rounsley S."/>
            <person name="Schardl C.L."/>
            <person name="Schwartz D.C."/>
            <person name="Shenoy N."/>
            <person name="Shirasu K."/>
            <person name="Sikhakolli U.R."/>
            <person name="Stueber K."/>
            <person name="Sukno S.A."/>
            <person name="Sweigard J.A."/>
            <person name="Takano Y."/>
            <person name="Takahara H."/>
            <person name="Trail F."/>
            <person name="van der Does H.C."/>
            <person name="Voll L.M."/>
            <person name="Will I."/>
            <person name="Young S."/>
            <person name="Zeng Q."/>
            <person name="Zhang J."/>
            <person name="Zhou S."/>
            <person name="Dickman M.B."/>
            <person name="Schulze-Lefert P."/>
            <person name="Ver Loren van Themaat E."/>
            <person name="Ma L.-J."/>
            <person name="Vaillancourt L.J."/>
        </authorList>
    </citation>
    <scope>NUCLEOTIDE SEQUENCE [LARGE SCALE GENOMIC DNA]</scope>
    <source>
        <strain evidence="2">IMI 349063</strain>
    </source>
</reference>
<sequence length="176" mass="18680">MSNTFNIDSLPTIPSSWTAPTSCFASTLYYRVLLSGGYFSNLYGTPTPVLTGNVPTGDCFPPSFTINTPYQTDGDCPSGYTRACATAGPDRSGKPVSTVTCCPSVTGNAFSFMCKDHEYGCHGTGTVGAVWTGGTNDCANLHRNLKSILADDNCACDNCACDNPSFAHRKPSERQQ</sequence>
<dbReference type="EMBL" id="CACQ02000320">
    <property type="protein sequence ID" value="CCF32094.1"/>
    <property type="molecule type" value="Genomic_DNA"/>
</dbReference>
<protein>
    <submittedName>
        <fullName evidence="1">Uncharacterized protein</fullName>
    </submittedName>
</protein>
<dbReference type="STRING" id="759273.H1UVU3"/>
<evidence type="ECO:0000313" key="1">
    <source>
        <dbReference type="EMBL" id="CCF32094.1"/>
    </source>
</evidence>
<organism evidence="1 2">
    <name type="scientific">Colletotrichum higginsianum (strain IMI 349063)</name>
    <name type="common">Crucifer anthracnose fungus</name>
    <dbReference type="NCBI Taxonomy" id="759273"/>
    <lineage>
        <taxon>Eukaryota</taxon>
        <taxon>Fungi</taxon>
        <taxon>Dikarya</taxon>
        <taxon>Ascomycota</taxon>
        <taxon>Pezizomycotina</taxon>
        <taxon>Sordariomycetes</taxon>
        <taxon>Hypocreomycetidae</taxon>
        <taxon>Glomerellales</taxon>
        <taxon>Glomerellaceae</taxon>
        <taxon>Colletotrichum</taxon>
        <taxon>Colletotrichum destructivum species complex</taxon>
    </lineage>
</organism>
<dbReference type="eggNOG" id="ENOG502T6HI">
    <property type="taxonomic scope" value="Eukaryota"/>
</dbReference>
<gene>
    <name evidence="1" type="ORF">CH063_04547</name>
</gene>
<dbReference type="AlphaFoldDB" id="H1UVU3"/>
<dbReference type="VEuPathDB" id="FungiDB:CH63R_09785"/>
<name>H1UVU3_COLHI</name>